<dbReference type="CDD" id="cd16279">
    <property type="entry name" value="metallo-hydrolase-like_MBL-fold"/>
    <property type="match status" value="1"/>
</dbReference>
<evidence type="ECO:0000313" key="2">
    <source>
        <dbReference type="EMBL" id="MBY5957930.1"/>
    </source>
</evidence>
<dbReference type="SUPFAM" id="SSF56281">
    <property type="entry name" value="Metallo-hydrolase/oxidoreductase"/>
    <property type="match status" value="1"/>
</dbReference>
<keyword evidence="3" id="KW-1185">Reference proteome</keyword>
<dbReference type="PANTHER" id="PTHR42663">
    <property type="entry name" value="HYDROLASE C777.06C-RELATED-RELATED"/>
    <property type="match status" value="1"/>
</dbReference>
<dbReference type="InterPro" id="IPR001279">
    <property type="entry name" value="Metallo-B-lactamas"/>
</dbReference>
<dbReference type="SMART" id="SM00849">
    <property type="entry name" value="Lactamase_B"/>
    <property type="match status" value="1"/>
</dbReference>
<accession>A0A953L8P3</accession>
<evidence type="ECO:0000313" key="3">
    <source>
        <dbReference type="Proteomes" id="UP000753961"/>
    </source>
</evidence>
<sequence length="254" mass="28137">MKATILGTGTSQGIPVIGCTCEVCQSDNKMDKRLRTSLLIQSQKTALTVDIGPDFRQQMLRYQVNQLDGTLMTHEHNDHIAGLDDIRPINFAYKNEYPLYGLPRVLADIKGRFSYVFASKKYPGSPSVVLKSIEPWEFIKIGDVSATTLPVKHGQLDILGYSFGNLVYLTDVKTLDPAVIEFIGGVDVLVVNALHHRSHHSHLNLKEALALIESVKPSKAYLTHISHHMGLHAKVNKTLPANVKLAYDGLVIET</sequence>
<protein>
    <submittedName>
        <fullName evidence="2">MBL fold metallo-hydrolase</fullName>
    </submittedName>
</protein>
<proteinExistence type="predicted"/>
<dbReference type="Gene3D" id="3.60.15.10">
    <property type="entry name" value="Ribonuclease Z/Hydroxyacylglutathione hydrolase-like"/>
    <property type="match status" value="1"/>
</dbReference>
<comment type="caution">
    <text evidence="2">The sequence shown here is derived from an EMBL/GenBank/DDBJ whole genome shotgun (WGS) entry which is preliminary data.</text>
</comment>
<organism evidence="2 3">
    <name type="scientific">Membranihabitans marinus</name>
    <dbReference type="NCBI Taxonomy" id="1227546"/>
    <lineage>
        <taxon>Bacteria</taxon>
        <taxon>Pseudomonadati</taxon>
        <taxon>Bacteroidota</taxon>
        <taxon>Saprospiria</taxon>
        <taxon>Saprospirales</taxon>
        <taxon>Saprospiraceae</taxon>
        <taxon>Membranihabitans</taxon>
    </lineage>
</organism>
<dbReference type="PANTHER" id="PTHR42663:SF6">
    <property type="entry name" value="HYDROLASE C777.06C-RELATED"/>
    <property type="match status" value="1"/>
</dbReference>
<reference evidence="2" key="1">
    <citation type="submission" date="2021-06" db="EMBL/GenBank/DDBJ databases">
        <title>44 bacteria genomes isolated from Dapeng, Shenzhen.</title>
        <authorList>
            <person name="Zheng W."/>
            <person name="Yu S."/>
            <person name="Huang Y."/>
        </authorList>
    </citation>
    <scope>NUCLEOTIDE SEQUENCE</scope>
    <source>
        <strain evidence="2">DP5N28-2</strain>
    </source>
</reference>
<dbReference type="InterPro" id="IPR036866">
    <property type="entry name" value="RibonucZ/Hydroxyglut_hydro"/>
</dbReference>
<feature type="domain" description="Metallo-beta-lactamase" evidence="1">
    <location>
        <begin position="34"/>
        <end position="224"/>
    </location>
</feature>
<evidence type="ECO:0000259" key="1">
    <source>
        <dbReference type="SMART" id="SM00849"/>
    </source>
</evidence>
<dbReference type="AlphaFoldDB" id="A0A953L8P3"/>
<dbReference type="EMBL" id="JAHVHU010000006">
    <property type="protein sequence ID" value="MBY5957930.1"/>
    <property type="molecule type" value="Genomic_DNA"/>
</dbReference>
<gene>
    <name evidence="2" type="ORF">KUV50_07305</name>
</gene>
<name>A0A953L8P3_9BACT</name>
<dbReference type="Pfam" id="PF12706">
    <property type="entry name" value="Lactamase_B_2"/>
    <property type="match status" value="1"/>
</dbReference>
<dbReference type="Proteomes" id="UP000753961">
    <property type="component" value="Unassembled WGS sequence"/>
</dbReference>